<dbReference type="InterPro" id="IPR005122">
    <property type="entry name" value="Uracil-DNA_glycosylase-like"/>
</dbReference>
<dbReference type="GO" id="GO:0097506">
    <property type="term" value="F:deaminated base DNA N-glycosylase activity"/>
    <property type="evidence" value="ECO:0007669"/>
    <property type="project" value="UniProtKB-ARBA"/>
</dbReference>
<evidence type="ECO:0000256" key="5">
    <source>
        <dbReference type="ARBA" id="ARBA00023004"/>
    </source>
</evidence>
<dbReference type="GO" id="GO:0051539">
    <property type="term" value="F:4 iron, 4 sulfur cluster binding"/>
    <property type="evidence" value="ECO:0007669"/>
    <property type="project" value="UniProtKB-KW"/>
</dbReference>
<evidence type="ECO:0000256" key="7">
    <source>
        <dbReference type="ARBA" id="ARBA00023204"/>
    </source>
</evidence>
<keyword evidence="2" id="KW-0479">Metal-binding</keyword>
<dbReference type="SUPFAM" id="SSF52141">
    <property type="entry name" value="Uracil-DNA glycosylase-like"/>
    <property type="match status" value="1"/>
</dbReference>
<reference evidence="9 10" key="2">
    <citation type="submission" date="2019-09" db="EMBL/GenBank/DDBJ databases">
        <title>Complete Genome Sequence and Methylome Analysis of free living Spirochaetas.</title>
        <authorList>
            <person name="Leshcheva N."/>
            <person name="Mikheeva N."/>
        </authorList>
    </citation>
    <scope>NUCLEOTIDE SEQUENCE [LARGE SCALE GENOMIC DNA]</scope>
    <source>
        <strain evidence="9 10">P</strain>
    </source>
</reference>
<proteinExistence type="predicted"/>
<dbReference type="InterPro" id="IPR036895">
    <property type="entry name" value="Uracil-DNA_glycosylase-like_sf"/>
</dbReference>
<sequence length="214" mass="24623">MEEFWELLNLVEDKIKYGYKGEHEKPQFKNINPQETECRDCPLYLIRNSIVYGKGSDSPKLMLVGTWPIDQDETLNSPISANCGEFLNKWITAMKLSPFADTYVTNLLKCKTGWNKRGFNGAHNLSEEITTCFNHLEEEIKRLQPRVILTLGERPAQVLTDSDRELEQLRGHIHNYKGIPVVSTYHPEVALENYEALRGPVWDDLKLVMSKLNG</sequence>
<keyword evidence="3" id="KW-0227">DNA damage</keyword>
<name>A0A5C1QH57_9SPIO</name>
<evidence type="ECO:0000256" key="6">
    <source>
        <dbReference type="ARBA" id="ARBA00023014"/>
    </source>
</evidence>
<organism evidence="9 10">
    <name type="scientific">Thiospirochaeta perfilievii</name>
    <dbReference type="NCBI Taxonomy" id="252967"/>
    <lineage>
        <taxon>Bacteria</taxon>
        <taxon>Pseudomonadati</taxon>
        <taxon>Spirochaetota</taxon>
        <taxon>Spirochaetia</taxon>
        <taxon>Spirochaetales</taxon>
        <taxon>Spirochaetaceae</taxon>
        <taxon>Thiospirochaeta</taxon>
    </lineage>
</organism>
<keyword evidence="1" id="KW-0004">4Fe-4S</keyword>
<dbReference type="GO" id="GO:0046872">
    <property type="term" value="F:metal ion binding"/>
    <property type="evidence" value="ECO:0007669"/>
    <property type="project" value="UniProtKB-KW"/>
</dbReference>
<dbReference type="OrthoDB" id="5290748at2"/>
<dbReference type="GO" id="GO:0006281">
    <property type="term" value="P:DNA repair"/>
    <property type="evidence" value="ECO:0007669"/>
    <property type="project" value="UniProtKB-KW"/>
</dbReference>
<dbReference type="PANTHER" id="PTHR33693:SF1">
    <property type="entry name" value="TYPE-4 URACIL-DNA GLYCOSYLASE"/>
    <property type="match status" value="1"/>
</dbReference>
<evidence type="ECO:0000256" key="2">
    <source>
        <dbReference type="ARBA" id="ARBA00022723"/>
    </source>
</evidence>
<reference evidence="9 10" key="1">
    <citation type="submission" date="2019-02" db="EMBL/GenBank/DDBJ databases">
        <authorList>
            <person name="Fomenkov A."/>
            <person name="Dubinina G."/>
            <person name="Grabovich M."/>
            <person name="Vincze T."/>
            <person name="Roberts R.J."/>
        </authorList>
    </citation>
    <scope>NUCLEOTIDE SEQUENCE [LARGE SCALE GENOMIC DNA]</scope>
    <source>
        <strain evidence="9 10">P</strain>
    </source>
</reference>
<dbReference type="PANTHER" id="PTHR33693">
    <property type="entry name" value="TYPE-5 URACIL-DNA GLYCOSYLASE"/>
    <property type="match status" value="1"/>
</dbReference>
<evidence type="ECO:0000256" key="3">
    <source>
        <dbReference type="ARBA" id="ARBA00022763"/>
    </source>
</evidence>
<evidence type="ECO:0000259" key="8">
    <source>
        <dbReference type="SMART" id="SM00986"/>
    </source>
</evidence>
<dbReference type="CDD" id="cd10030">
    <property type="entry name" value="UDG-F4_TTUDGA_SPO1dp_like"/>
    <property type="match status" value="1"/>
</dbReference>
<dbReference type="RefSeq" id="WP_149568818.1">
    <property type="nucleotide sequence ID" value="NZ_CP035807.1"/>
</dbReference>
<keyword evidence="10" id="KW-1185">Reference proteome</keyword>
<dbReference type="Pfam" id="PF03167">
    <property type="entry name" value="UDG"/>
    <property type="match status" value="1"/>
</dbReference>
<keyword evidence="4" id="KW-0378">Hydrolase</keyword>
<evidence type="ECO:0000256" key="1">
    <source>
        <dbReference type="ARBA" id="ARBA00022485"/>
    </source>
</evidence>
<keyword evidence="6" id="KW-0411">Iron-sulfur</keyword>
<feature type="domain" description="Uracil-DNA glycosylase-like" evidence="8">
    <location>
        <begin position="52"/>
        <end position="206"/>
    </location>
</feature>
<dbReference type="AlphaFoldDB" id="A0A5C1QH57"/>
<dbReference type="Proteomes" id="UP000323824">
    <property type="component" value="Chromosome"/>
</dbReference>
<evidence type="ECO:0000313" key="9">
    <source>
        <dbReference type="EMBL" id="QEN05582.1"/>
    </source>
</evidence>
<dbReference type="KEGG" id="sper:EW093_12950"/>
<dbReference type="EMBL" id="CP035807">
    <property type="protein sequence ID" value="QEN05582.1"/>
    <property type="molecule type" value="Genomic_DNA"/>
</dbReference>
<dbReference type="SMART" id="SM00986">
    <property type="entry name" value="UDG"/>
    <property type="match status" value="1"/>
</dbReference>
<keyword evidence="7" id="KW-0234">DNA repair</keyword>
<protein>
    <recommendedName>
        <fullName evidence="8">Uracil-DNA glycosylase-like domain-containing protein</fullName>
    </recommendedName>
</protein>
<evidence type="ECO:0000256" key="4">
    <source>
        <dbReference type="ARBA" id="ARBA00022801"/>
    </source>
</evidence>
<accession>A0A5C1QH57</accession>
<dbReference type="SMART" id="SM00987">
    <property type="entry name" value="UreE_C"/>
    <property type="match status" value="1"/>
</dbReference>
<gene>
    <name evidence="9" type="ORF">EW093_12950</name>
</gene>
<evidence type="ECO:0000313" key="10">
    <source>
        <dbReference type="Proteomes" id="UP000323824"/>
    </source>
</evidence>
<keyword evidence="5" id="KW-0408">Iron</keyword>
<dbReference type="Gene3D" id="3.40.470.10">
    <property type="entry name" value="Uracil-DNA glycosylase-like domain"/>
    <property type="match status" value="1"/>
</dbReference>
<dbReference type="InterPro" id="IPR051536">
    <property type="entry name" value="UDG_Type-4/5"/>
</dbReference>